<comment type="caution">
    <text evidence="2">The sequence shown here is derived from an EMBL/GenBank/DDBJ whole genome shotgun (WGS) entry which is preliminary data.</text>
</comment>
<feature type="compositionally biased region" description="Polar residues" evidence="1">
    <location>
        <begin position="317"/>
        <end position="335"/>
    </location>
</feature>
<proteinExistence type="predicted"/>
<dbReference type="Proteomes" id="UP001222325">
    <property type="component" value="Unassembled WGS sequence"/>
</dbReference>
<sequence>MTSRTMTHPPALAAPSKTPSLPNLPSGFKPTGIIILPPSYRRPTAPVNDDDTPNDSPTDSPPSSASASASASASDALTASLPAHTLNRRSSASASSLSVSFAPLPQLAPRRRRSAAPLGIASRAQMMRRRRAGTPGYDQYGDPLPPPPPPPVWTPEEMARHAQRVAAERARAEADDPFVSLGRMVKGVWRRVNHGKDAREKDKDKGPGPEREPPGALVVGAVVVAAPGGDGYGDGAPSSGEGGVWEEEVGSGFPLNVSQTATIVEGRFPWVALDDKRASLARDDPDADADSDEDEGSTQRNLAWAEGTEEGSERTATDSSRTTMELSRTPSPLVP</sequence>
<feature type="compositionally biased region" description="Low complexity" evidence="1">
    <location>
        <begin position="90"/>
        <end position="108"/>
    </location>
</feature>
<feature type="compositionally biased region" description="Basic and acidic residues" evidence="1">
    <location>
        <begin position="194"/>
        <end position="213"/>
    </location>
</feature>
<keyword evidence="3" id="KW-1185">Reference proteome</keyword>
<dbReference type="EMBL" id="JARJCN010000055">
    <property type="protein sequence ID" value="KAJ7080391.1"/>
    <property type="molecule type" value="Genomic_DNA"/>
</dbReference>
<feature type="compositionally biased region" description="Pro residues" evidence="1">
    <location>
        <begin position="143"/>
        <end position="153"/>
    </location>
</feature>
<feature type="compositionally biased region" description="Low complexity" evidence="1">
    <location>
        <begin position="214"/>
        <end position="227"/>
    </location>
</feature>
<evidence type="ECO:0000313" key="2">
    <source>
        <dbReference type="EMBL" id="KAJ7080391.1"/>
    </source>
</evidence>
<feature type="compositionally biased region" description="Acidic residues" evidence="1">
    <location>
        <begin position="285"/>
        <end position="296"/>
    </location>
</feature>
<feature type="region of interest" description="Disordered" evidence="1">
    <location>
        <begin position="1"/>
        <end position="177"/>
    </location>
</feature>
<organism evidence="2 3">
    <name type="scientific">Mycena belliarum</name>
    <dbReference type="NCBI Taxonomy" id="1033014"/>
    <lineage>
        <taxon>Eukaryota</taxon>
        <taxon>Fungi</taxon>
        <taxon>Dikarya</taxon>
        <taxon>Basidiomycota</taxon>
        <taxon>Agaricomycotina</taxon>
        <taxon>Agaricomycetes</taxon>
        <taxon>Agaricomycetidae</taxon>
        <taxon>Agaricales</taxon>
        <taxon>Marasmiineae</taxon>
        <taxon>Mycenaceae</taxon>
        <taxon>Mycena</taxon>
    </lineage>
</organism>
<feature type="region of interest" description="Disordered" evidence="1">
    <location>
        <begin position="279"/>
        <end position="335"/>
    </location>
</feature>
<feature type="region of interest" description="Disordered" evidence="1">
    <location>
        <begin position="190"/>
        <end position="251"/>
    </location>
</feature>
<name>A0AAD6TW53_9AGAR</name>
<dbReference type="AlphaFoldDB" id="A0AAD6TW53"/>
<accession>A0AAD6TW53</accession>
<reference evidence="2" key="1">
    <citation type="submission" date="2023-03" db="EMBL/GenBank/DDBJ databases">
        <title>Massive genome expansion in bonnet fungi (Mycena s.s.) driven by repeated elements and novel gene families across ecological guilds.</title>
        <authorList>
            <consortium name="Lawrence Berkeley National Laboratory"/>
            <person name="Harder C.B."/>
            <person name="Miyauchi S."/>
            <person name="Viragh M."/>
            <person name="Kuo A."/>
            <person name="Thoen E."/>
            <person name="Andreopoulos B."/>
            <person name="Lu D."/>
            <person name="Skrede I."/>
            <person name="Drula E."/>
            <person name="Henrissat B."/>
            <person name="Morin E."/>
            <person name="Kohler A."/>
            <person name="Barry K."/>
            <person name="LaButti K."/>
            <person name="Morin E."/>
            <person name="Salamov A."/>
            <person name="Lipzen A."/>
            <person name="Mereny Z."/>
            <person name="Hegedus B."/>
            <person name="Baldrian P."/>
            <person name="Stursova M."/>
            <person name="Weitz H."/>
            <person name="Taylor A."/>
            <person name="Grigoriev I.V."/>
            <person name="Nagy L.G."/>
            <person name="Martin F."/>
            <person name="Kauserud H."/>
        </authorList>
    </citation>
    <scope>NUCLEOTIDE SEQUENCE</scope>
    <source>
        <strain evidence="2">CBHHK173m</strain>
    </source>
</reference>
<evidence type="ECO:0000313" key="3">
    <source>
        <dbReference type="Proteomes" id="UP001222325"/>
    </source>
</evidence>
<gene>
    <name evidence="2" type="ORF">B0H15DRAFT_486103</name>
</gene>
<evidence type="ECO:0000256" key="1">
    <source>
        <dbReference type="SAM" id="MobiDB-lite"/>
    </source>
</evidence>
<feature type="compositionally biased region" description="Low complexity" evidence="1">
    <location>
        <begin position="54"/>
        <end position="83"/>
    </location>
</feature>
<protein>
    <submittedName>
        <fullName evidence="2">Uncharacterized protein</fullName>
    </submittedName>
</protein>